<name>A0A1G2P0B2_9BACT</name>
<dbReference type="GO" id="GO:0019843">
    <property type="term" value="F:rRNA binding"/>
    <property type="evidence" value="ECO:0007669"/>
    <property type="project" value="UniProtKB-UniRule"/>
</dbReference>
<dbReference type="SUPFAM" id="SSF47060">
    <property type="entry name" value="S15/NS1 RNA-binding domain"/>
    <property type="match status" value="1"/>
</dbReference>
<dbReference type="EMBL" id="MHSH01000018">
    <property type="protein sequence ID" value="OHA41795.1"/>
    <property type="molecule type" value="Genomic_DNA"/>
</dbReference>
<comment type="caution">
    <text evidence="6">The sequence shown here is derived from an EMBL/GenBank/DDBJ whole genome shotgun (WGS) entry which is preliminary data.</text>
</comment>
<evidence type="ECO:0000313" key="7">
    <source>
        <dbReference type="Proteomes" id="UP000176429"/>
    </source>
</evidence>
<dbReference type="PANTHER" id="PTHR23321">
    <property type="entry name" value="RIBOSOMAL PROTEIN S15, BACTERIAL AND ORGANELLAR"/>
    <property type="match status" value="1"/>
</dbReference>
<dbReference type="InterPro" id="IPR000589">
    <property type="entry name" value="Ribosomal_uS15"/>
</dbReference>
<keyword evidence="2 4" id="KW-0687">Ribonucleoprotein</keyword>
<evidence type="ECO:0000256" key="2">
    <source>
        <dbReference type="ARBA" id="ARBA00023274"/>
    </source>
</evidence>
<dbReference type="InterPro" id="IPR005290">
    <property type="entry name" value="Ribosomal_uS15_bac-type"/>
</dbReference>
<protein>
    <recommendedName>
        <fullName evidence="4">Small ribosomal subunit protein uS15</fullName>
    </recommendedName>
</protein>
<evidence type="ECO:0000256" key="1">
    <source>
        <dbReference type="ARBA" id="ARBA00022980"/>
    </source>
</evidence>
<dbReference type="HAMAP" id="MF_01343_B">
    <property type="entry name" value="Ribosomal_uS15_B"/>
    <property type="match status" value="1"/>
</dbReference>
<comment type="subunit">
    <text evidence="3 4">Part of the 30S ribosomal subunit. Forms a bridge to the 50S subunit in the 70S ribosome, contacting the 23S rRNA.</text>
</comment>
<evidence type="ECO:0000256" key="5">
    <source>
        <dbReference type="RuleBase" id="RU003919"/>
    </source>
</evidence>
<keyword evidence="4" id="KW-0699">rRNA-binding</keyword>
<keyword evidence="1 4" id="KW-0689">Ribosomal protein</keyword>
<organism evidence="6 7">
    <name type="scientific">Candidatus Taylorbacteria bacterium RIFCSPLOWO2_02_FULL_46_40</name>
    <dbReference type="NCBI Taxonomy" id="1802329"/>
    <lineage>
        <taxon>Bacteria</taxon>
        <taxon>Candidatus Tayloriibacteriota</taxon>
    </lineage>
</organism>
<dbReference type="Proteomes" id="UP000176429">
    <property type="component" value="Unassembled WGS sequence"/>
</dbReference>
<comment type="function">
    <text evidence="4">One of the primary rRNA binding proteins, it binds directly to 16S rRNA where it helps nucleate assembly of the platform of the 30S subunit by binding and bridging several RNA helices of the 16S rRNA.</text>
</comment>
<dbReference type="InterPro" id="IPR009068">
    <property type="entry name" value="uS15_NS1_RNA-bd_sf"/>
</dbReference>
<evidence type="ECO:0000256" key="4">
    <source>
        <dbReference type="HAMAP-Rule" id="MF_01343"/>
    </source>
</evidence>
<dbReference type="Gene3D" id="1.10.287.10">
    <property type="entry name" value="S15/NS1, RNA-binding"/>
    <property type="match status" value="1"/>
</dbReference>
<sequence length="89" mass="10269">MLTKTKKEKAIKNVAIHDKDTGSPEVQIGILSKRIDELAAHLKKHRKDTHSRRGLLQMVADRQIHLRYLQEAYPKRYKAVVSKLGLKNN</sequence>
<dbReference type="AlphaFoldDB" id="A0A1G2P0B2"/>
<dbReference type="PANTHER" id="PTHR23321:SF26">
    <property type="entry name" value="SMALL RIBOSOMAL SUBUNIT PROTEIN US15M"/>
    <property type="match status" value="1"/>
</dbReference>
<evidence type="ECO:0000313" key="6">
    <source>
        <dbReference type="EMBL" id="OHA41795.1"/>
    </source>
</evidence>
<comment type="similarity">
    <text evidence="4 5">Belongs to the universal ribosomal protein uS15 family.</text>
</comment>
<gene>
    <name evidence="4" type="primary">rpsO</name>
    <name evidence="6" type="ORF">A3H68_00335</name>
</gene>
<dbReference type="FunFam" id="1.10.287.10:FF:000002">
    <property type="entry name" value="30S ribosomal protein S15"/>
    <property type="match status" value="1"/>
</dbReference>
<dbReference type="CDD" id="cd00353">
    <property type="entry name" value="Ribosomal_S15p_S13e"/>
    <property type="match status" value="1"/>
</dbReference>
<reference evidence="6 7" key="1">
    <citation type="journal article" date="2016" name="Nat. Commun.">
        <title>Thousands of microbial genomes shed light on interconnected biogeochemical processes in an aquifer system.</title>
        <authorList>
            <person name="Anantharaman K."/>
            <person name="Brown C.T."/>
            <person name="Hug L.A."/>
            <person name="Sharon I."/>
            <person name="Castelle C.J."/>
            <person name="Probst A.J."/>
            <person name="Thomas B.C."/>
            <person name="Singh A."/>
            <person name="Wilkins M.J."/>
            <person name="Karaoz U."/>
            <person name="Brodie E.L."/>
            <person name="Williams K.H."/>
            <person name="Hubbard S.S."/>
            <person name="Banfield J.F."/>
        </authorList>
    </citation>
    <scope>NUCLEOTIDE SEQUENCE [LARGE SCALE GENOMIC DNA]</scope>
</reference>
<dbReference type="SMART" id="SM01387">
    <property type="entry name" value="Ribosomal_S15"/>
    <property type="match status" value="1"/>
</dbReference>
<accession>A0A1G2P0B2</accession>
<comment type="function">
    <text evidence="4">Forms an intersubunit bridge (bridge B4) with the 23S rRNA of the 50S subunit in the ribosome.</text>
</comment>
<proteinExistence type="inferred from homology"/>
<dbReference type="Pfam" id="PF00312">
    <property type="entry name" value="Ribosomal_S15"/>
    <property type="match status" value="1"/>
</dbReference>
<evidence type="ECO:0000256" key="3">
    <source>
        <dbReference type="ARBA" id="ARBA00064542"/>
    </source>
</evidence>
<dbReference type="GO" id="GO:0006412">
    <property type="term" value="P:translation"/>
    <property type="evidence" value="ECO:0007669"/>
    <property type="project" value="UniProtKB-UniRule"/>
</dbReference>
<dbReference type="GO" id="GO:0003735">
    <property type="term" value="F:structural constituent of ribosome"/>
    <property type="evidence" value="ECO:0007669"/>
    <property type="project" value="InterPro"/>
</dbReference>
<keyword evidence="4" id="KW-0694">RNA-binding</keyword>
<dbReference type="GO" id="GO:0022627">
    <property type="term" value="C:cytosolic small ribosomal subunit"/>
    <property type="evidence" value="ECO:0007669"/>
    <property type="project" value="TreeGrafter"/>
</dbReference>
<dbReference type="NCBIfam" id="TIGR00952">
    <property type="entry name" value="S15_bact"/>
    <property type="match status" value="1"/>
</dbReference>